<reference evidence="1 2" key="1">
    <citation type="submission" date="2024-10" db="EMBL/GenBank/DDBJ databases">
        <title>The Natural Products Discovery Center: Release of the First 8490 Sequenced Strains for Exploring Actinobacteria Biosynthetic Diversity.</title>
        <authorList>
            <person name="Kalkreuter E."/>
            <person name="Kautsar S.A."/>
            <person name="Yang D."/>
            <person name="Bader C.D."/>
            <person name="Teijaro C.N."/>
            <person name="Fluegel L."/>
            <person name="Davis C.M."/>
            <person name="Simpson J.R."/>
            <person name="Lauterbach L."/>
            <person name="Steele A.D."/>
            <person name="Gui C."/>
            <person name="Meng S."/>
            <person name="Li G."/>
            <person name="Viehrig K."/>
            <person name="Ye F."/>
            <person name="Su P."/>
            <person name="Kiefer A.F."/>
            <person name="Nichols A."/>
            <person name="Cepeda A.J."/>
            <person name="Yan W."/>
            <person name="Fan B."/>
            <person name="Jiang Y."/>
            <person name="Adhikari A."/>
            <person name="Zheng C.-J."/>
            <person name="Schuster L."/>
            <person name="Cowan T.M."/>
            <person name="Smanski M.J."/>
            <person name="Chevrette M.G."/>
            <person name="De Carvalho L.P.S."/>
            <person name="Shen B."/>
        </authorList>
    </citation>
    <scope>NUCLEOTIDE SEQUENCE [LARGE SCALE GENOMIC DNA]</scope>
    <source>
        <strain evidence="1 2">NPDC089932</strain>
    </source>
</reference>
<accession>A0ABW8FFI7</accession>
<dbReference type="EMBL" id="JBIVGG010000007">
    <property type="protein sequence ID" value="MFJ4080821.1"/>
    <property type="molecule type" value="Genomic_DNA"/>
</dbReference>
<protein>
    <submittedName>
        <fullName evidence="1">RimK family alpha-L-glutamate ligase</fullName>
    </submittedName>
</protein>
<dbReference type="Gene3D" id="3.30.470.20">
    <property type="entry name" value="ATP-grasp fold, B domain"/>
    <property type="match status" value="1"/>
</dbReference>
<evidence type="ECO:0000313" key="2">
    <source>
        <dbReference type="Proteomes" id="UP001617511"/>
    </source>
</evidence>
<proteinExistence type="predicted"/>
<dbReference type="RefSeq" id="WP_402072741.1">
    <property type="nucleotide sequence ID" value="NZ_JBIVGG010000007.1"/>
</dbReference>
<dbReference type="Proteomes" id="UP001617511">
    <property type="component" value="Unassembled WGS sequence"/>
</dbReference>
<keyword evidence="2" id="KW-1185">Reference proteome</keyword>
<dbReference type="SUPFAM" id="SSF56059">
    <property type="entry name" value="Glutathione synthetase ATP-binding domain-like"/>
    <property type="match status" value="1"/>
</dbReference>
<organism evidence="1 2">
    <name type="scientific">Streptomyces iakyrus</name>
    <dbReference type="NCBI Taxonomy" id="68219"/>
    <lineage>
        <taxon>Bacteria</taxon>
        <taxon>Bacillati</taxon>
        <taxon>Actinomycetota</taxon>
        <taxon>Actinomycetes</taxon>
        <taxon>Kitasatosporales</taxon>
        <taxon>Streptomycetaceae</taxon>
        <taxon>Streptomyces</taxon>
    </lineage>
</organism>
<gene>
    <name evidence="1" type="ORF">ACIP2Z_17860</name>
</gene>
<comment type="caution">
    <text evidence="1">The sequence shown here is derived from an EMBL/GenBank/DDBJ whole genome shotgun (WGS) entry which is preliminary data.</text>
</comment>
<dbReference type="GO" id="GO:0016874">
    <property type="term" value="F:ligase activity"/>
    <property type="evidence" value="ECO:0007669"/>
    <property type="project" value="UniProtKB-KW"/>
</dbReference>
<keyword evidence="1" id="KW-0436">Ligase</keyword>
<name>A0ABW8FFI7_9ACTN</name>
<sequence length="319" mass="34840">MILCIGLAADPTFLHGLRALAAAALPFTVVDLPTLALYGELTVPLDDLGATVIRTGDGETEVVLDEVRAVWCRPLNVSAAAPSPGAAHRADGQYQALCRVLEAVDVPVLNPPWREATNSAKLLHAVALAPVARWRIPRSCLTNDPDTARAFVRSCPRGTIVKGVGATKTWVTLYGSEHERRLPRLRHSPALLQERIVGPDVRVHVVADRAFAESIRSPDVDYRTVHGANRYAALSLPQAVLEGCQRLVDHTRVPFLGVDFKIEETTGDWYFLEANSMPCYEGYDVRADGAISRALLDWLTAPHMPGAVRRPSGPFRYTT</sequence>
<evidence type="ECO:0000313" key="1">
    <source>
        <dbReference type="EMBL" id="MFJ4080821.1"/>
    </source>
</evidence>